<dbReference type="PROSITE" id="PS50943">
    <property type="entry name" value="HTH_CROC1"/>
    <property type="match status" value="1"/>
</dbReference>
<dbReference type="CDD" id="cd00093">
    <property type="entry name" value="HTH_XRE"/>
    <property type="match status" value="1"/>
</dbReference>
<dbReference type="InterPro" id="IPR001387">
    <property type="entry name" value="Cro/C1-type_HTH"/>
</dbReference>
<name>A0ABW6AUX2_9SPHI</name>
<dbReference type="Proteomes" id="UP001597560">
    <property type="component" value="Unassembled WGS sequence"/>
</dbReference>
<feature type="region of interest" description="Disordered" evidence="2">
    <location>
        <begin position="1"/>
        <end position="20"/>
    </location>
</feature>
<evidence type="ECO:0000259" key="3">
    <source>
        <dbReference type="PROSITE" id="PS50943"/>
    </source>
</evidence>
<organism evidence="4 5">
    <name type="scientific">Olivibacter jilunii</name>
    <dbReference type="NCBI Taxonomy" id="985016"/>
    <lineage>
        <taxon>Bacteria</taxon>
        <taxon>Pseudomonadati</taxon>
        <taxon>Bacteroidota</taxon>
        <taxon>Sphingobacteriia</taxon>
        <taxon>Sphingobacteriales</taxon>
        <taxon>Sphingobacteriaceae</taxon>
        <taxon>Olivibacter</taxon>
    </lineage>
</organism>
<dbReference type="RefSeq" id="WP_377609202.1">
    <property type="nucleotide sequence ID" value="NZ_JBHUPA010000002.1"/>
</dbReference>
<dbReference type="Pfam" id="PF01381">
    <property type="entry name" value="HTH_3"/>
    <property type="match status" value="1"/>
</dbReference>
<feature type="domain" description="HTH cro/C1-type" evidence="3">
    <location>
        <begin position="33"/>
        <end position="83"/>
    </location>
</feature>
<comment type="caution">
    <text evidence="4">The sequence shown here is derived from an EMBL/GenBank/DDBJ whole genome shotgun (WGS) entry which is preliminary data.</text>
</comment>
<dbReference type="EMBL" id="JBHUPA010000002">
    <property type="protein sequence ID" value="MFD2961005.1"/>
    <property type="molecule type" value="Genomic_DNA"/>
</dbReference>
<evidence type="ECO:0000256" key="1">
    <source>
        <dbReference type="SAM" id="Coils"/>
    </source>
</evidence>
<sequence>MKNPIEGKYSTKPPIKGDRKHDAEAAARFVAFRLSVGRTQAELSDEIGISRKTISQIERAVSSINKKVRDHMRLRYGMNLNWLDTGLGEDRTVDNRIKNDNTTLLAKISRMEVELNDLKNLVVDLISKLDGLDTTNKK</sequence>
<accession>A0ABW6AUX2</accession>
<dbReference type="Gene3D" id="1.10.260.40">
    <property type="entry name" value="lambda repressor-like DNA-binding domains"/>
    <property type="match status" value="1"/>
</dbReference>
<dbReference type="SUPFAM" id="SSF47413">
    <property type="entry name" value="lambda repressor-like DNA-binding domains"/>
    <property type="match status" value="1"/>
</dbReference>
<evidence type="ECO:0000313" key="4">
    <source>
        <dbReference type="EMBL" id="MFD2961005.1"/>
    </source>
</evidence>
<keyword evidence="5" id="KW-1185">Reference proteome</keyword>
<feature type="coiled-coil region" evidence="1">
    <location>
        <begin position="101"/>
        <end position="128"/>
    </location>
</feature>
<keyword evidence="1" id="KW-0175">Coiled coil</keyword>
<reference evidence="5" key="1">
    <citation type="journal article" date="2019" name="Int. J. Syst. Evol. Microbiol.">
        <title>The Global Catalogue of Microorganisms (GCM) 10K type strain sequencing project: providing services to taxonomists for standard genome sequencing and annotation.</title>
        <authorList>
            <consortium name="The Broad Institute Genomics Platform"/>
            <consortium name="The Broad Institute Genome Sequencing Center for Infectious Disease"/>
            <person name="Wu L."/>
            <person name="Ma J."/>
        </authorList>
    </citation>
    <scope>NUCLEOTIDE SEQUENCE [LARGE SCALE GENOMIC DNA]</scope>
    <source>
        <strain evidence="5">KCTC 23098</strain>
    </source>
</reference>
<evidence type="ECO:0000256" key="2">
    <source>
        <dbReference type="SAM" id="MobiDB-lite"/>
    </source>
</evidence>
<evidence type="ECO:0000313" key="5">
    <source>
        <dbReference type="Proteomes" id="UP001597560"/>
    </source>
</evidence>
<proteinExistence type="predicted"/>
<dbReference type="InterPro" id="IPR010982">
    <property type="entry name" value="Lambda_DNA-bd_dom_sf"/>
</dbReference>
<protein>
    <submittedName>
        <fullName evidence="4">Helix-turn-helix domain-containing protein</fullName>
    </submittedName>
</protein>
<gene>
    <name evidence="4" type="ORF">ACFS6J_04360</name>
</gene>